<dbReference type="AlphaFoldDB" id="A0A423I1X4"/>
<dbReference type="InterPro" id="IPR012448">
    <property type="entry name" value="DUF1652"/>
</dbReference>
<protein>
    <recommendedName>
        <fullName evidence="3">DUF1652 domain-containing protein</fullName>
    </recommendedName>
</protein>
<evidence type="ECO:0000313" key="1">
    <source>
        <dbReference type="EMBL" id="RON19454.1"/>
    </source>
</evidence>
<gene>
    <name evidence="1" type="ORF">BK662_02445</name>
</gene>
<dbReference type="Pfam" id="PF07865">
    <property type="entry name" value="DUF1652"/>
    <property type="match status" value="1"/>
</dbReference>
<dbReference type="RefSeq" id="WP_123356440.1">
    <property type="nucleotide sequence ID" value="NZ_MOBM01000004.1"/>
</dbReference>
<dbReference type="EMBL" id="MOBM01000004">
    <property type="protein sequence ID" value="RON19454.1"/>
    <property type="molecule type" value="Genomic_DNA"/>
</dbReference>
<proteinExistence type="predicted"/>
<evidence type="ECO:0000313" key="2">
    <source>
        <dbReference type="Proteomes" id="UP000284002"/>
    </source>
</evidence>
<organism evidence="1 2">
    <name type="scientific">Pseudomonas frederiksbergensis</name>
    <dbReference type="NCBI Taxonomy" id="104087"/>
    <lineage>
        <taxon>Bacteria</taxon>
        <taxon>Pseudomonadati</taxon>
        <taxon>Pseudomonadota</taxon>
        <taxon>Gammaproteobacteria</taxon>
        <taxon>Pseudomonadales</taxon>
        <taxon>Pseudomonadaceae</taxon>
        <taxon>Pseudomonas</taxon>
    </lineage>
</organism>
<comment type="caution">
    <text evidence="1">The sequence shown here is derived from an EMBL/GenBank/DDBJ whole genome shotgun (WGS) entry which is preliminary data.</text>
</comment>
<evidence type="ECO:0008006" key="3">
    <source>
        <dbReference type="Google" id="ProtNLM"/>
    </source>
</evidence>
<accession>A0A423I1X4</accession>
<dbReference type="Proteomes" id="UP000284002">
    <property type="component" value="Unassembled WGS sequence"/>
</dbReference>
<reference evidence="1 2" key="1">
    <citation type="submission" date="2016-10" db="EMBL/GenBank/DDBJ databases">
        <title>Comparative genome analysis of multiple Pseudomonas spp. focuses on biocontrol and plant growth promoting traits.</title>
        <authorList>
            <person name="Tao X.-Y."/>
            <person name="Taylor C.G."/>
        </authorList>
    </citation>
    <scope>NUCLEOTIDE SEQUENCE [LARGE SCALE GENOMIC DNA]</scope>
    <source>
        <strain evidence="1 2">36C6</strain>
    </source>
</reference>
<sequence length="89" mass="9672">MITRLELRHLIECGFLPLSCSCTVNPDGSLMIKIFDPITGCVELLVTGVSTASLVSSQAIASLIDELSSEMVARKIAFRVMRQFEPASL</sequence>
<name>A0A423I1X4_9PSED</name>